<dbReference type="InterPro" id="IPR007173">
    <property type="entry name" value="ALO_C"/>
</dbReference>
<dbReference type="Gene3D" id="3.30.70.2520">
    <property type="match status" value="1"/>
</dbReference>
<gene>
    <name evidence="3" type="ordered locus">Bcav_1899</name>
</gene>
<evidence type="ECO:0000313" key="4">
    <source>
        <dbReference type="Proteomes" id="UP000007962"/>
    </source>
</evidence>
<dbReference type="GO" id="GO:0071949">
    <property type="term" value="F:FAD binding"/>
    <property type="evidence" value="ECO:0007669"/>
    <property type="project" value="InterPro"/>
</dbReference>
<dbReference type="GO" id="GO:0050105">
    <property type="term" value="F:L-gulonolactone oxidase activity"/>
    <property type="evidence" value="ECO:0007669"/>
    <property type="project" value="UniProtKB-EC"/>
</dbReference>
<dbReference type="SUPFAM" id="SSF56176">
    <property type="entry name" value="FAD-binding/transporter-associated domain-like"/>
    <property type="match status" value="1"/>
</dbReference>
<dbReference type="NCBIfam" id="TIGR01679">
    <property type="entry name" value="bact_FAD_ox"/>
    <property type="match status" value="1"/>
</dbReference>
<evidence type="ECO:0000259" key="2">
    <source>
        <dbReference type="PROSITE" id="PS51387"/>
    </source>
</evidence>
<reference evidence="3 4" key="1">
    <citation type="journal article" date="2009" name="Stand. Genomic Sci.">
        <title>Complete genome sequence of Beutenbergia cavernae type strain (HKI 0122).</title>
        <authorList>
            <person name="Land M."/>
            <person name="Pukall R."/>
            <person name="Abt B."/>
            <person name="Goker M."/>
            <person name="Rohde M."/>
            <person name="Glavina Del Rio T."/>
            <person name="Tice H."/>
            <person name="Copeland A."/>
            <person name="Cheng J.F."/>
            <person name="Lucas S."/>
            <person name="Chen F."/>
            <person name="Nolan M."/>
            <person name="Bruce D."/>
            <person name="Goodwin L."/>
            <person name="Pitluck S."/>
            <person name="Ivanova N."/>
            <person name="Mavromatis K."/>
            <person name="Ovchinnikova G."/>
            <person name="Pati A."/>
            <person name="Chen A."/>
            <person name="Palaniappan K."/>
            <person name="Hauser L."/>
            <person name="Chang Y.J."/>
            <person name="Jefferies C.C."/>
            <person name="Saunders E."/>
            <person name="Brettin T."/>
            <person name="Detter J.C."/>
            <person name="Han C."/>
            <person name="Chain P."/>
            <person name="Bristow J."/>
            <person name="Eisen J.A."/>
            <person name="Markowitz V."/>
            <person name="Hugenholtz P."/>
            <person name="Kyrpides N.C."/>
            <person name="Klenk H.P."/>
            <person name="Lapidus A."/>
        </authorList>
    </citation>
    <scope>NUCLEOTIDE SEQUENCE [LARGE SCALE GENOMIC DNA]</scope>
    <source>
        <strain evidence="4">ATCC BAA-8 / DSM 12333 / NBRC 16432</strain>
    </source>
</reference>
<dbReference type="Gene3D" id="3.30.43.10">
    <property type="entry name" value="Uridine Diphospho-n-acetylenolpyruvylglucosamine Reductase, domain 2"/>
    <property type="match status" value="1"/>
</dbReference>
<dbReference type="HOGENOM" id="CLU_003896_4_3_11"/>
<dbReference type="Gene3D" id="3.30.465.10">
    <property type="match status" value="1"/>
</dbReference>
<dbReference type="AlphaFoldDB" id="C5C5G4"/>
<organism evidence="3 4">
    <name type="scientific">Beutenbergia cavernae (strain ATCC BAA-8 / DSM 12333 / CCUG 43141 / JCM 11478 / NBRC 16432 / NCIMB 13614 / HKI 0122)</name>
    <dbReference type="NCBI Taxonomy" id="471853"/>
    <lineage>
        <taxon>Bacteria</taxon>
        <taxon>Bacillati</taxon>
        <taxon>Actinomycetota</taxon>
        <taxon>Actinomycetes</taxon>
        <taxon>Micrococcales</taxon>
        <taxon>Beutenbergiaceae</taxon>
        <taxon>Beutenbergia</taxon>
    </lineage>
</organism>
<dbReference type="Pfam" id="PF01565">
    <property type="entry name" value="FAD_binding_4"/>
    <property type="match status" value="1"/>
</dbReference>
<dbReference type="InterPro" id="IPR010031">
    <property type="entry name" value="FAD_lactone_oxidase-like"/>
</dbReference>
<dbReference type="GO" id="GO:0016020">
    <property type="term" value="C:membrane"/>
    <property type="evidence" value="ECO:0007669"/>
    <property type="project" value="InterPro"/>
</dbReference>
<dbReference type="InterPro" id="IPR006094">
    <property type="entry name" value="Oxid_FAD_bind_N"/>
</dbReference>
<dbReference type="Proteomes" id="UP000007962">
    <property type="component" value="Chromosome"/>
</dbReference>
<dbReference type="InterPro" id="IPR016171">
    <property type="entry name" value="Vanillyl_alc_oxidase_C-sub2"/>
</dbReference>
<dbReference type="PANTHER" id="PTHR43762:SF1">
    <property type="entry name" value="D-ARABINONO-1,4-LACTONE OXIDASE"/>
    <property type="match status" value="1"/>
</dbReference>
<keyword evidence="1 3" id="KW-0560">Oxidoreductase</keyword>
<protein>
    <submittedName>
        <fullName evidence="3">FAD-linked oxidoreductase</fullName>
        <ecNumber evidence="3">1.1.3.8</ecNumber>
    </submittedName>
</protein>
<dbReference type="PIRSF" id="PIRSF000136">
    <property type="entry name" value="LGO_GLO"/>
    <property type="match status" value="1"/>
</dbReference>
<dbReference type="EMBL" id="CP001618">
    <property type="protein sequence ID" value="ACQ80155.1"/>
    <property type="molecule type" value="Genomic_DNA"/>
</dbReference>
<accession>C5C5G4</accession>
<dbReference type="EC" id="1.1.3.8" evidence="3"/>
<name>C5C5G4_BEUC1</name>
<dbReference type="KEGG" id="bcv:Bcav_1899"/>
<dbReference type="RefSeq" id="WP_015882395.1">
    <property type="nucleotide sequence ID" value="NC_012669.1"/>
</dbReference>
<dbReference type="InterPro" id="IPR036318">
    <property type="entry name" value="FAD-bd_PCMH-like_sf"/>
</dbReference>
<proteinExistence type="predicted"/>
<dbReference type="PANTHER" id="PTHR43762">
    <property type="entry name" value="L-GULONOLACTONE OXIDASE"/>
    <property type="match status" value="1"/>
</dbReference>
<evidence type="ECO:0000256" key="1">
    <source>
        <dbReference type="ARBA" id="ARBA00023002"/>
    </source>
</evidence>
<dbReference type="Pfam" id="PF04030">
    <property type="entry name" value="ALO"/>
    <property type="match status" value="1"/>
</dbReference>
<dbReference type="InterPro" id="IPR016169">
    <property type="entry name" value="FAD-bd_PCMH_sub2"/>
</dbReference>
<dbReference type="GO" id="GO:0080049">
    <property type="term" value="F:L-gulono-1,4-lactone dehydrogenase activity"/>
    <property type="evidence" value="ECO:0007669"/>
    <property type="project" value="TreeGrafter"/>
</dbReference>
<dbReference type="OrthoDB" id="9800184at2"/>
<dbReference type="InterPro" id="IPR016166">
    <property type="entry name" value="FAD-bd_PCMH"/>
</dbReference>
<sequence>MRRRWSNWGRSAQAEFAAVARPRDEDALAATIRSAARAGQRVRALGAGHSFTPAAVTDGVSVRLDHVTGLWAVDEDAGLVTVGAGTRLRDLPGLLRPYGLAMENLGDIDVQTIAGAISTGTHGTGSAFTGIAGQVRGLRIALADGTLVDCSPQLRRDLFEAARLGLGAFGVLVSVTLQCVPAFQLAAHEHAVPLDGVLEGYAELVRSEDHLDLYWFPHTRTALVKANRREASPGAAQPLGAWRAWWEDEFVSNGLLALVSEIGAAAPSAVPVLNRIAAATVAERRYTGDSHAVFTAPRRVRFREMEYAIPLAALPDAVREIRRTIDARGWRISWPLEIRTAAADDVWLSTAYERDSAYVAVHRYVRDPFVAYFREVEEVLLAFGGRPHWGKLHTQSVGELSARYPRLDDARRVRREVDPAGTFANRYVDRVLGSVTSA</sequence>
<dbReference type="GO" id="GO:0003885">
    <property type="term" value="F:D-arabinono-1,4-lactone oxidase activity"/>
    <property type="evidence" value="ECO:0007669"/>
    <property type="project" value="InterPro"/>
</dbReference>
<dbReference type="STRING" id="471853.Bcav_1899"/>
<dbReference type="eggNOG" id="COG0277">
    <property type="taxonomic scope" value="Bacteria"/>
</dbReference>
<dbReference type="Gene3D" id="1.10.45.10">
    <property type="entry name" value="Vanillyl-alcohol Oxidase, Chain A, domain 4"/>
    <property type="match status" value="1"/>
</dbReference>
<dbReference type="PROSITE" id="PS51387">
    <property type="entry name" value="FAD_PCMH"/>
    <property type="match status" value="1"/>
</dbReference>
<dbReference type="InterPro" id="IPR016167">
    <property type="entry name" value="FAD-bd_PCMH_sub1"/>
</dbReference>
<keyword evidence="4" id="KW-1185">Reference proteome</keyword>
<evidence type="ECO:0000313" key="3">
    <source>
        <dbReference type="EMBL" id="ACQ80155.1"/>
    </source>
</evidence>
<feature type="domain" description="FAD-binding PCMH-type" evidence="2">
    <location>
        <begin position="12"/>
        <end position="182"/>
    </location>
</feature>